<feature type="compositionally biased region" description="Polar residues" evidence="5">
    <location>
        <begin position="133"/>
        <end position="145"/>
    </location>
</feature>
<dbReference type="InterPro" id="IPR028745">
    <property type="entry name" value="AKAP9/Pericentrin"/>
</dbReference>
<evidence type="ECO:0000313" key="6">
    <source>
        <dbReference type="EMBL" id="RVE67245.1"/>
    </source>
</evidence>
<reference evidence="6 7" key="1">
    <citation type="submission" date="2018-11" db="EMBL/GenBank/DDBJ databases">
        <authorList>
            <person name="Lopez-Roques C."/>
            <person name="Donnadieu C."/>
            <person name="Bouchez O."/>
            <person name="Klopp C."/>
            <person name="Cabau C."/>
            <person name="Zahm M."/>
        </authorList>
    </citation>
    <scope>NUCLEOTIDE SEQUENCE [LARGE SCALE GENOMIC DNA]</scope>
    <source>
        <strain evidence="6">RS831</strain>
        <tissue evidence="6">Whole body</tissue>
    </source>
</reference>
<dbReference type="GO" id="GO:0007165">
    <property type="term" value="P:signal transduction"/>
    <property type="evidence" value="ECO:0007669"/>
    <property type="project" value="InterPro"/>
</dbReference>
<dbReference type="PANTHER" id="PTHR44981">
    <property type="entry name" value="PERICENTRIN-LIKE PROTEIN, ISOFORM F"/>
    <property type="match status" value="1"/>
</dbReference>
<keyword evidence="2" id="KW-0963">Cytoplasm</keyword>
<feature type="compositionally biased region" description="Low complexity" evidence="5">
    <location>
        <begin position="17"/>
        <end position="35"/>
    </location>
</feature>
<comment type="subcellular location">
    <subcellularLocation>
        <location evidence="1">Cytoplasm</location>
        <location evidence="1">Cytoskeleton</location>
        <location evidence="1">Microtubule organizing center</location>
        <location evidence="1">Centrosome</location>
    </subcellularLocation>
</comment>
<feature type="compositionally biased region" description="Basic and acidic residues" evidence="5">
    <location>
        <begin position="75"/>
        <end position="103"/>
    </location>
</feature>
<feature type="region of interest" description="Disordered" evidence="5">
    <location>
        <begin position="16"/>
        <end position="148"/>
    </location>
</feature>
<accession>A0A437CX49</accession>
<sequence length="232" mass="25817">MSKRRVEFKICQTISCSVPVSRSRRAPSPSAAAASMEDEERQKKLEAGKAKLAEYRQRKAHADSQKKQKKKKKKKDEDSGGDSQERGEDELERSVEGGGDKDPPAPQFSFSKTLRSGETVRHDHTYKIEPESEVSTTAEDYSSEVNGCCHEAPPRLAASADDVNREEVEYLEQLTEGQAPATMEDARAARTQAEEELTRELDDLKAAFGAEGVQQVSRSVRLRRRLCSSSII</sequence>
<keyword evidence="4" id="KW-0206">Cytoskeleton</keyword>
<evidence type="ECO:0000256" key="4">
    <source>
        <dbReference type="ARBA" id="ARBA00023212"/>
    </source>
</evidence>
<evidence type="ECO:0000256" key="1">
    <source>
        <dbReference type="ARBA" id="ARBA00004300"/>
    </source>
</evidence>
<dbReference type="GO" id="GO:0005813">
    <property type="term" value="C:centrosome"/>
    <property type="evidence" value="ECO:0007669"/>
    <property type="project" value="UniProtKB-SubCell"/>
</dbReference>
<dbReference type="PANTHER" id="PTHR44981:SF1">
    <property type="entry name" value="A-KINASE ANCHOR PROTEIN 9"/>
    <property type="match status" value="1"/>
</dbReference>
<protein>
    <submittedName>
        <fullName evidence="6">Uncharacterized protein</fullName>
    </submittedName>
</protein>
<name>A0A437CX49_ORYJA</name>
<evidence type="ECO:0000313" key="7">
    <source>
        <dbReference type="Proteomes" id="UP000283210"/>
    </source>
</evidence>
<organism evidence="6 7">
    <name type="scientific">Oryzias javanicus</name>
    <name type="common">Javanese ricefish</name>
    <name type="synonym">Aplocheilus javanicus</name>
    <dbReference type="NCBI Taxonomy" id="123683"/>
    <lineage>
        <taxon>Eukaryota</taxon>
        <taxon>Metazoa</taxon>
        <taxon>Chordata</taxon>
        <taxon>Craniata</taxon>
        <taxon>Vertebrata</taxon>
        <taxon>Euteleostomi</taxon>
        <taxon>Actinopterygii</taxon>
        <taxon>Neopterygii</taxon>
        <taxon>Teleostei</taxon>
        <taxon>Neoteleostei</taxon>
        <taxon>Acanthomorphata</taxon>
        <taxon>Ovalentaria</taxon>
        <taxon>Atherinomorphae</taxon>
        <taxon>Beloniformes</taxon>
        <taxon>Adrianichthyidae</taxon>
        <taxon>Oryziinae</taxon>
        <taxon>Oryzias</taxon>
    </lineage>
</organism>
<reference evidence="6 7" key="2">
    <citation type="submission" date="2019-01" db="EMBL/GenBank/DDBJ databases">
        <title>A chromosome length genome reference of the Java medaka (oryzias javanicus).</title>
        <authorList>
            <person name="Herpin A."/>
            <person name="Takehana Y."/>
            <person name="Naruse K."/>
            <person name="Ansai S."/>
            <person name="Kawaguchi M."/>
        </authorList>
    </citation>
    <scope>NUCLEOTIDE SEQUENCE [LARGE SCALE GENOMIC DNA]</scope>
    <source>
        <strain evidence="6">RS831</strain>
        <tissue evidence="6">Whole body</tissue>
    </source>
</reference>
<dbReference type="Proteomes" id="UP000283210">
    <property type="component" value="Chromosome 11"/>
</dbReference>
<dbReference type="GO" id="GO:0060090">
    <property type="term" value="F:molecular adaptor activity"/>
    <property type="evidence" value="ECO:0007669"/>
    <property type="project" value="InterPro"/>
</dbReference>
<dbReference type="EMBL" id="CM012447">
    <property type="protein sequence ID" value="RVE67245.1"/>
    <property type="molecule type" value="Genomic_DNA"/>
</dbReference>
<evidence type="ECO:0000256" key="2">
    <source>
        <dbReference type="ARBA" id="ARBA00022490"/>
    </source>
</evidence>
<gene>
    <name evidence="6" type="ORF">OJAV_G00115670</name>
</gene>
<proteinExistence type="predicted"/>
<feature type="compositionally biased region" description="Basic and acidic residues" evidence="5">
    <location>
        <begin position="40"/>
        <end position="66"/>
    </location>
</feature>
<dbReference type="AlphaFoldDB" id="A0A437CX49"/>
<dbReference type="OrthoDB" id="2020852at2759"/>
<evidence type="ECO:0000256" key="5">
    <source>
        <dbReference type="SAM" id="MobiDB-lite"/>
    </source>
</evidence>
<keyword evidence="7" id="KW-1185">Reference proteome</keyword>
<feature type="compositionally biased region" description="Basic and acidic residues" evidence="5">
    <location>
        <begin position="118"/>
        <end position="130"/>
    </location>
</feature>
<keyword evidence="3" id="KW-0175">Coiled coil</keyword>
<evidence type="ECO:0000256" key="3">
    <source>
        <dbReference type="ARBA" id="ARBA00023054"/>
    </source>
</evidence>